<sequence length="222" mass="25128">MDQAHRPRGQRVWLSHCRGPYRGLLGSHYVRRAPLGAGPCRVHPGAGSGPARRDEPARGRPAGRSHQRSHHGRKPSAGVDEQTVREESSVAEPVDAYREWSNWYDFGLGELGLSPKKFWRLTLAEFHRLLRGYQRQQKRREADEVEAWRRTRLLGTILVNLNRAEKTPAITPEELFFLPGDPPPPEPMSLEEFDAIVARLSEFDNLQTAPLTASDLDSLITE</sequence>
<dbReference type="InterPro" id="IPR019056">
    <property type="entry name" value="Phage_TAC_6"/>
</dbReference>
<reference evidence="2 3" key="1">
    <citation type="submission" date="2019-07" db="EMBL/GenBank/DDBJ databases">
        <title>Hymenobacter sp. straun FUR1 Genome sequencing and assembly.</title>
        <authorList>
            <person name="Chhetri G."/>
        </authorList>
    </citation>
    <scope>NUCLEOTIDE SEQUENCE [LARGE SCALE GENOMIC DNA]</scope>
    <source>
        <strain evidence="2 3">Fur1</strain>
    </source>
</reference>
<feature type="compositionally biased region" description="Basic residues" evidence="1">
    <location>
        <begin position="61"/>
        <end position="74"/>
    </location>
</feature>
<dbReference type="Pfam" id="PF09550">
    <property type="entry name" value="Phage_TAC_6"/>
    <property type="match status" value="1"/>
</dbReference>
<proteinExistence type="predicted"/>
<protein>
    <submittedName>
        <fullName evidence="2">Phage tail assembly chaperone</fullName>
    </submittedName>
</protein>
<accession>A0A558BVU3</accession>
<organism evidence="2 3">
    <name type="scientific">Hymenobacter setariae</name>
    <dbReference type="NCBI Taxonomy" id="2594794"/>
    <lineage>
        <taxon>Bacteria</taxon>
        <taxon>Pseudomonadati</taxon>
        <taxon>Bacteroidota</taxon>
        <taxon>Cytophagia</taxon>
        <taxon>Cytophagales</taxon>
        <taxon>Hymenobacteraceae</taxon>
        <taxon>Hymenobacter</taxon>
    </lineage>
</organism>
<gene>
    <name evidence="2" type="ORF">FNT36_14360</name>
</gene>
<keyword evidence="3" id="KW-1185">Reference proteome</keyword>
<feature type="region of interest" description="Disordered" evidence="1">
    <location>
        <begin position="37"/>
        <end position="91"/>
    </location>
</feature>
<name>A0A558BVU3_9BACT</name>
<evidence type="ECO:0000313" key="2">
    <source>
        <dbReference type="EMBL" id="TVT40648.1"/>
    </source>
</evidence>
<dbReference type="OrthoDB" id="7582980at2"/>
<evidence type="ECO:0000313" key="3">
    <source>
        <dbReference type="Proteomes" id="UP000317624"/>
    </source>
</evidence>
<dbReference type="Proteomes" id="UP000317624">
    <property type="component" value="Unassembled WGS sequence"/>
</dbReference>
<dbReference type="EMBL" id="VMRJ01000003">
    <property type="protein sequence ID" value="TVT40648.1"/>
    <property type="molecule type" value="Genomic_DNA"/>
</dbReference>
<dbReference type="AlphaFoldDB" id="A0A558BVU3"/>
<comment type="caution">
    <text evidence="2">The sequence shown here is derived from an EMBL/GenBank/DDBJ whole genome shotgun (WGS) entry which is preliminary data.</text>
</comment>
<evidence type="ECO:0000256" key="1">
    <source>
        <dbReference type="SAM" id="MobiDB-lite"/>
    </source>
</evidence>